<evidence type="ECO:0000313" key="3">
    <source>
        <dbReference type="Proteomes" id="UP000242444"/>
    </source>
</evidence>
<dbReference type="EMBL" id="NKYE01000007">
    <property type="protein sequence ID" value="OZM72659.1"/>
    <property type="molecule type" value="Genomic_DNA"/>
</dbReference>
<feature type="transmembrane region" description="Helical" evidence="1">
    <location>
        <begin position="40"/>
        <end position="57"/>
    </location>
</feature>
<organism evidence="2 3">
    <name type="scientific">Amycolatopsis antarctica</name>
    <dbReference type="NCBI Taxonomy" id="1854586"/>
    <lineage>
        <taxon>Bacteria</taxon>
        <taxon>Bacillati</taxon>
        <taxon>Actinomycetota</taxon>
        <taxon>Actinomycetes</taxon>
        <taxon>Pseudonocardiales</taxon>
        <taxon>Pseudonocardiaceae</taxon>
        <taxon>Amycolatopsis</taxon>
    </lineage>
</organism>
<name>A0A263D373_9PSEU</name>
<comment type="caution">
    <text evidence="2">The sequence shown here is derived from an EMBL/GenBank/DDBJ whole genome shotgun (WGS) entry which is preliminary data.</text>
</comment>
<sequence>MRTPWGKIVGRAALITTVIPLSTVLGRLTVGKELVHWDDIVVWLIGFVFLTAVSWWLERTQREDRQRSEDA</sequence>
<dbReference type="InParanoid" id="A0A263D373"/>
<evidence type="ECO:0000256" key="1">
    <source>
        <dbReference type="SAM" id="Phobius"/>
    </source>
</evidence>
<dbReference type="AlphaFoldDB" id="A0A263D373"/>
<proteinExistence type="predicted"/>
<accession>A0A263D373</accession>
<dbReference type="Proteomes" id="UP000242444">
    <property type="component" value="Unassembled WGS sequence"/>
</dbReference>
<protein>
    <submittedName>
        <fullName evidence="2">Uncharacterized protein</fullName>
    </submittedName>
</protein>
<gene>
    <name evidence="2" type="ORF">CFN78_13575</name>
</gene>
<reference evidence="2 3" key="1">
    <citation type="submission" date="2017-07" db="EMBL/GenBank/DDBJ databases">
        <title>Amycolatopsis antarcticus sp. nov., isolated from the surface of an Antarcticus brown macroalga.</title>
        <authorList>
            <person name="Wang J."/>
            <person name="Leiva S."/>
            <person name="Huang J."/>
            <person name="Huang Y."/>
        </authorList>
    </citation>
    <scope>NUCLEOTIDE SEQUENCE [LARGE SCALE GENOMIC DNA]</scope>
    <source>
        <strain evidence="2 3">AU-G6</strain>
    </source>
</reference>
<feature type="transmembrane region" description="Helical" evidence="1">
    <location>
        <begin position="12"/>
        <end position="28"/>
    </location>
</feature>
<keyword evidence="1" id="KW-0812">Transmembrane</keyword>
<evidence type="ECO:0000313" key="2">
    <source>
        <dbReference type="EMBL" id="OZM72659.1"/>
    </source>
</evidence>
<keyword evidence="3" id="KW-1185">Reference proteome</keyword>
<keyword evidence="1" id="KW-0472">Membrane</keyword>
<keyword evidence="1" id="KW-1133">Transmembrane helix</keyword>